<feature type="coiled-coil region" evidence="1">
    <location>
        <begin position="1188"/>
        <end position="1233"/>
    </location>
</feature>
<feature type="compositionally biased region" description="Polar residues" evidence="2">
    <location>
        <begin position="321"/>
        <end position="333"/>
    </location>
</feature>
<sequence length="1348" mass="147934">MQYSYRNTSPQHAYDSFVDFDGFPSSSAASQEESPRHSSQPLQQQHQYFNNVGHHHHNNNDTSSILGSLASSVKSTATQSTTTTAYPLDVTSKYVRKLHGENAVLTGNDWPVDDDNNNTIMMDGGGGRAASSSSAIHHSITPSASNVSNAPSNTTSSSARQQHQYHRDQQIFRRAGSTSSPSYSSHSRGVSGGGKSSSSANIMGGGGGQLVFESYEASLNHSVNNCDHSNNDDSTDNANSSGEGKTSSLLAKIANVPRGENNASSSSSVGYHHAHAPHAMSAVAQIRQRYQQPPSQPSSSGLSPRMANASSTSTIASTRTVQSVSNIGTNSVPSEPRKSPTGGGGVVNKLVGFFSKQQSLVGKNSISNSGVAASPKSIVGASSNTQRASSGVQFHVPQSQNNNISRQPTTLNINTNPQNPHNHPPISPARSNAQSSVTGYSGESSSYNPTGWPGTVDKRGRTYIMECSYSESEEGSRGGSSVASPRRTVVGGGGVGRQSFDHQQLPQSHYPTQQYRQHDSTQHFNKKMYSFDADSQAELEEWMKSDAGSASHDYAPASAAPRSSGPVDLDEAYEQRDHFDRNGGGWREGRQQSLAGISEGRSAADFHLEASLTGMSVQESKKVRSPPLYDDEADFGCSPDEYNTSHSPIQPPTVEALRRNDSRSAPPRPGGSVMLKGYRGFIDKTKDVPNLMDDLESEASTSLGTHSDGRRLAGSDNNNNMGLSLPPARYGRVSPAMMGLHPRPPSLVSSNFESDSDVFDGIDDAGPMDRDLFNVAQGDVARHRKPKAIAPTLQNRTGFGQNSFSIKSGSENTPFSSEFNPFATNRVEQPRRQIQQQNEGGLFDPTLNISAVSNGSVNSGNDLVDLDDFVDDGFESLPDLSIYCIAPEVVRLMVRAFRKICTTQMEISSSEETMLYDFENLVDTKKRFALFEMRSRIMETDIDRGLERRGGTNVVDDIVLTSYFQASQRIRDAVIVSKAWRDGATPKDVVTAHLLTRRSAKAHFVRRPIHRIRRPGEPAYPEYWMEEVTWLDDTDFMMMKCQSLGAGTMKGFEMFTIGDCQSILLKMTSDNCTQLRRELRAAMLCQIEAEEFMQDEIDLDGDENIVAESEQLYRDATIEVKSLSMKLVLADRAFALVRSRMERLVETIESLLVQIENDGDSQEGTSTTNSDNDDSDTDNSFDDDDQERDRLIERAKRAEMSVEVAVRETLLAKQEAEMVKAEKQREIDELKYLAHNLSFFAQEKLSEMETKSQILTSQYIGSTSYLDKLEAKSILGSTFDKDIEDAREAARDRVKTKFRQRRSAPQSNTSDGNESKPRLNAANKQQQLNGEEMYQHLDFYSRSLKSVM</sequence>
<feature type="compositionally biased region" description="Low complexity" evidence="2">
    <location>
        <begin position="176"/>
        <end position="189"/>
    </location>
</feature>
<feature type="region of interest" description="Disordered" evidence="2">
    <location>
        <begin position="223"/>
        <end position="245"/>
    </location>
</feature>
<dbReference type="KEGG" id="tps:THAPSDRAFT_23932"/>
<accession>B8C7W0</accession>
<feature type="region of interest" description="Disordered" evidence="2">
    <location>
        <begin position="1290"/>
        <end position="1332"/>
    </location>
</feature>
<gene>
    <name evidence="3" type="ORF">THAPSDRAFT_23932</name>
</gene>
<evidence type="ECO:0000256" key="1">
    <source>
        <dbReference type="SAM" id="Coils"/>
    </source>
</evidence>
<evidence type="ECO:0000256" key="2">
    <source>
        <dbReference type="SAM" id="MobiDB-lite"/>
    </source>
</evidence>
<dbReference type="EMBL" id="CM000645">
    <property type="protein sequence ID" value="EED90382.1"/>
    <property type="molecule type" value="Genomic_DNA"/>
</dbReference>
<feature type="region of interest" description="Disordered" evidence="2">
    <location>
        <begin position="398"/>
        <end position="502"/>
    </location>
</feature>
<feature type="compositionally biased region" description="Acidic residues" evidence="2">
    <location>
        <begin position="1171"/>
        <end position="1186"/>
    </location>
</feature>
<proteinExistence type="predicted"/>
<feature type="compositionally biased region" description="Low complexity" evidence="2">
    <location>
        <begin position="435"/>
        <end position="447"/>
    </location>
</feature>
<protein>
    <submittedName>
        <fullName evidence="3">Uncharacterized protein</fullName>
    </submittedName>
</protein>
<feature type="compositionally biased region" description="Low complexity" evidence="2">
    <location>
        <begin position="412"/>
        <end position="421"/>
    </location>
</feature>
<feature type="compositionally biased region" description="Low complexity" evidence="2">
    <location>
        <begin position="286"/>
        <end position="320"/>
    </location>
</feature>
<reference evidence="3 4" key="2">
    <citation type="journal article" date="2008" name="Nature">
        <title>The Phaeodactylum genome reveals the evolutionary history of diatom genomes.</title>
        <authorList>
            <person name="Bowler C."/>
            <person name="Allen A.E."/>
            <person name="Badger J.H."/>
            <person name="Grimwood J."/>
            <person name="Jabbari K."/>
            <person name="Kuo A."/>
            <person name="Maheswari U."/>
            <person name="Martens C."/>
            <person name="Maumus F."/>
            <person name="Otillar R.P."/>
            <person name="Rayko E."/>
            <person name="Salamov A."/>
            <person name="Vandepoele K."/>
            <person name="Beszteri B."/>
            <person name="Gruber A."/>
            <person name="Heijde M."/>
            <person name="Katinka M."/>
            <person name="Mock T."/>
            <person name="Valentin K."/>
            <person name="Verret F."/>
            <person name="Berges J.A."/>
            <person name="Brownlee C."/>
            <person name="Cadoret J.P."/>
            <person name="Chiovitti A."/>
            <person name="Choi C.J."/>
            <person name="Coesel S."/>
            <person name="De Martino A."/>
            <person name="Detter J.C."/>
            <person name="Durkin C."/>
            <person name="Falciatore A."/>
            <person name="Fournet J."/>
            <person name="Haruta M."/>
            <person name="Huysman M.J."/>
            <person name="Jenkins B.D."/>
            <person name="Jiroutova K."/>
            <person name="Jorgensen R.E."/>
            <person name="Joubert Y."/>
            <person name="Kaplan A."/>
            <person name="Kroger N."/>
            <person name="Kroth P.G."/>
            <person name="La Roche J."/>
            <person name="Lindquist E."/>
            <person name="Lommer M."/>
            <person name="Martin-Jezequel V."/>
            <person name="Lopez P.J."/>
            <person name="Lucas S."/>
            <person name="Mangogna M."/>
            <person name="McGinnis K."/>
            <person name="Medlin L.K."/>
            <person name="Montsant A."/>
            <person name="Oudot-Le Secq M.P."/>
            <person name="Napoli C."/>
            <person name="Obornik M."/>
            <person name="Parker M.S."/>
            <person name="Petit J.L."/>
            <person name="Porcel B.M."/>
            <person name="Poulsen N."/>
            <person name="Robison M."/>
            <person name="Rychlewski L."/>
            <person name="Rynearson T.A."/>
            <person name="Schmutz J."/>
            <person name="Shapiro H."/>
            <person name="Siaut M."/>
            <person name="Stanley M."/>
            <person name="Sussman M.R."/>
            <person name="Taylor A.R."/>
            <person name="Vardi A."/>
            <person name="von Dassow P."/>
            <person name="Vyverman W."/>
            <person name="Willis A."/>
            <person name="Wyrwicz L.S."/>
            <person name="Rokhsar D.S."/>
            <person name="Weissenbach J."/>
            <person name="Armbrust E.V."/>
            <person name="Green B.R."/>
            <person name="Van de Peer Y."/>
            <person name="Grigoriev I.V."/>
        </authorList>
    </citation>
    <scope>NUCLEOTIDE SEQUENCE [LARGE SCALE GENOMIC DNA]</scope>
    <source>
        <strain evidence="3 4">CCMP1335</strain>
    </source>
</reference>
<reference evidence="3 4" key="1">
    <citation type="journal article" date="2004" name="Science">
        <title>The genome of the diatom Thalassiosira pseudonana: ecology, evolution, and metabolism.</title>
        <authorList>
            <person name="Armbrust E.V."/>
            <person name="Berges J.A."/>
            <person name="Bowler C."/>
            <person name="Green B.R."/>
            <person name="Martinez D."/>
            <person name="Putnam N.H."/>
            <person name="Zhou S."/>
            <person name="Allen A.E."/>
            <person name="Apt K.E."/>
            <person name="Bechner M."/>
            <person name="Brzezinski M.A."/>
            <person name="Chaal B.K."/>
            <person name="Chiovitti A."/>
            <person name="Davis A.K."/>
            <person name="Demarest M.S."/>
            <person name="Detter J.C."/>
            <person name="Glavina T."/>
            <person name="Goodstein D."/>
            <person name="Hadi M.Z."/>
            <person name="Hellsten U."/>
            <person name="Hildebrand M."/>
            <person name="Jenkins B.D."/>
            <person name="Jurka J."/>
            <person name="Kapitonov V.V."/>
            <person name="Kroger N."/>
            <person name="Lau W.W."/>
            <person name="Lane T.W."/>
            <person name="Larimer F.W."/>
            <person name="Lippmeier J.C."/>
            <person name="Lucas S."/>
            <person name="Medina M."/>
            <person name="Montsant A."/>
            <person name="Obornik M."/>
            <person name="Parker M.S."/>
            <person name="Palenik B."/>
            <person name="Pazour G.J."/>
            <person name="Richardson P.M."/>
            <person name="Rynearson T.A."/>
            <person name="Saito M.A."/>
            <person name="Schwartz D.C."/>
            <person name="Thamatrakoln K."/>
            <person name="Valentin K."/>
            <person name="Vardi A."/>
            <person name="Wilkerson F.P."/>
            <person name="Rokhsar D.S."/>
        </authorList>
    </citation>
    <scope>NUCLEOTIDE SEQUENCE [LARGE SCALE GENOMIC DNA]</scope>
    <source>
        <strain evidence="3 4">CCMP1335</strain>
    </source>
</reference>
<feature type="region of interest" description="Disordered" evidence="2">
    <location>
        <begin position="121"/>
        <end position="202"/>
    </location>
</feature>
<name>B8C7W0_THAPS</name>
<feature type="compositionally biased region" description="Polar residues" evidence="2">
    <location>
        <begin position="398"/>
        <end position="411"/>
    </location>
</feature>
<dbReference type="InParanoid" id="B8C7W0"/>
<feature type="compositionally biased region" description="Low complexity" evidence="2">
    <location>
        <begin position="555"/>
        <end position="566"/>
    </location>
</feature>
<evidence type="ECO:0000313" key="3">
    <source>
        <dbReference type="EMBL" id="EED90382.1"/>
    </source>
</evidence>
<feature type="region of interest" description="Disordered" evidence="2">
    <location>
        <begin position="642"/>
        <end position="676"/>
    </location>
</feature>
<dbReference type="HOGENOM" id="CLU_257915_0_0_1"/>
<feature type="region of interest" description="Disordered" evidence="2">
    <location>
        <begin position="547"/>
        <end position="568"/>
    </location>
</feature>
<dbReference type="eggNOG" id="ENOG502SKVU">
    <property type="taxonomic scope" value="Eukaryota"/>
</dbReference>
<feature type="compositionally biased region" description="Low complexity" evidence="2">
    <location>
        <begin position="129"/>
        <end position="159"/>
    </location>
</feature>
<dbReference type="RefSeq" id="XP_002292407.1">
    <property type="nucleotide sequence ID" value="XM_002292371.1"/>
</dbReference>
<evidence type="ECO:0000313" key="4">
    <source>
        <dbReference type="Proteomes" id="UP000001449"/>
    </source>
</evidence>
<keyword evidence="4" id="KW-1185">Reference proteome</keyword>
<dbReference type="PaxDb" id="35128-Thaps23932"/>
<dbReference type="Proteomes" id="UP000001449">
    <property type="component" value="Chromosome 9"/>
</dbReference>
<feature type="compositionally biased region" description="Polar residues" evidence="2">
    <location>
        <begin position="1303"/>
        <end position="1312"/>
    </location>
</feature>
<keyword evidence="1" id="KW-0175">Coiled coil</keyword>
<feature type="region of interest" description="Disordered" evidence="2">
    <location>
        <begin position="1155"/>
        <end position="1187"/>
    </location>
</feature>
<feature type="region of interest" description="Disordered" evidence="2">
    <location>
        <begin position="286"/>
        <end position="344"/>
    </location>
</feature>
<dbReference type="GeneID" id="7443494"/>
<feature type="region of interest" description="Disordered" evidence="2">
    <location>
        <begin position="698"/>
        <end position="726"/>
    </location>
</feature>
<organism evidence="3 4">
    <name type="scientific">Thalassiosira pseudonana</name>
    <name type="common">Marine diatom</name>
    <name type="synonym">Cyclotella nana</name>
    <dbReference type="NCBI Taxonomy" id="35128"/>
    <lineage>
        <taxon>Eukaryota</taxon>
        <taxon>Sar</taxon>
        <taxon>Stramenopiles</taxon>
        <taxon>Ochrophyta</taxon>
        <taxon>Bacillariophyta</taxon>
        <taxon>Coscinodiscophyceae</taxon>
        <taxon>Thalassiosirophycidae</taxon>
        <taxon>Thalassiosirales</taxon>
        <taxon>Thalassiosiraceae</taxon>
        <taxon>Thalassiosira</taxon>
    </lineage>
</organism>